<feature type="binding site" evidence="11">
    <location>
        <position position="178"/>
    </location>
    <ligand>
        <name>substrate</name>
    </ligand>
</feature>
<sequence length="356" mass="36918">MSLFASAADAAYGLVRPVVHATDGEAAHNLTLAALQPLPRARRALTSPVLATELAGLNFPNPVGLAPGFDKDARVAHAMPHFGFGFVEVGTLTPLPQDGNPRPRLFRLVEDRAVVNRMGFNNGGQAKAADRIACLRRHGLPVPLGINIGANKDSADRIADYAKGTAAMAPLADYLTVNISSPNTPGLRALQDRGALEALLDGVAAAQPAGAAKPVFLKVAPDLEPADIDDIVAVAIDKRLAAVIVSNTTITRPPLASRHADEAGGLSGAPLHDLALQRLRDFRRASGGTVPLIGVGGIANADQAWARIRAGASLIQIYSAMVFEGPGLAARIAHGLEDRAARDGFARVCDAVGADA</sequence>
<evidence type="ECO:0000256" key="1">
    <source>
        <dbReference type="ARBA" id="ARBA00003125"/>
    </source>
</evidence>
<evidence type="ECO:0000256" key="5">
    <source>
        <dbReference type="ARBA" id="ARBA00022630"/>
    </source>
</evidence>
<reference evidence="14" key="1">
    <citation type="submission" date="2017-04" db="EMBL/GenBank/DDBJ databases">
        <authorList>
            <person name="Varghese N."/>
            <person name="Submissions S."/>
        </authorList>
    </citation>
    <scope>NUCLEOTIDE SEQUENCE [LARGE SCALE GENOMIC DNA]</scope>
    <source>
        <strain evidence="14">UI2</strain>
    </source>
</reference>
<dbReference type="InterPro" id="IPR005720">
    <property type="entry name" value="Dihydroorotate_DH_cat"/>
</dbReference>
<evidence type="ECO:0000256" key="4">
    <source>
        <dbReference type="ARBA" id="ARBA00005359"/>
    </source>
</evidence>
<dbReference type="InterPro" id="IPR001295">
    <property type="entry name" value="Dihydroorotate_DH_CS"/>
</dbReference>
<dbReference type="GeneID" id="303000761"/>
<name>A0A1Y6EHY6_9SPHN</name>
<feature type="binding site" evidence="11">
    <location>
        <position position="71"/>
    </location>
    <ligand>
        <name>substrate</name>
    </ligand>
</feature>
<feature type="binding site" evidence="11">
    <location>
        <position position="297"/>
    </location>
    <ligand>
        <name>FMN</name>
        <dbReference type="ChEBI" id="CHEBI:58210"/>
    </ligand>
</feature>
<evidence type="ECO:0000313" key="14">
    <source>
        <dbReference type="Proteomes" id="UP000194469"/>
    </source>
</evidence>
<protein>
    <recommendedName>
        <fullName evidence="11">Dihydroorotate dehydrogenase (quinone)</fullName>
        <ecNumber evidence="11">1.3.5.2</ecNumber>
    </recommendedName>
    <alternativeName>
        <fullName evidence="11">DHOdehase</fullName>
        <shortName evidence="11">DHOD</shortName>
        <shortName evidence="11">DHODase</shortName>
    </alternativeName>
    <alternativeName>
        <fullName evidence="11">Dihydroorotate oxidase</fullName>
    </alternativeName>
</protein>
<organism evidence="13 14">
    <name type="scientific">Sphingopyxis terrae subsp. ummariensis</name>
    <dbReference type="NCBI Taxonomy" id="429001"/>
    <lineage>
        <taxon>Bacteria</taxon>
        <taxon>Pseudomonadati</taxon>
        <taxon>Pseudomonadota</taxon>
        <taxon>Alphaproteobacteria</taxon>
        <taxon>Sphingomonadales</taxon>
        <taxon>Sphingomonadaceae</taxon>
        <taxon>Sphingopyxis</taxon>
    </lineage>
</organism>
<evidence type="ECO:0000256" key="10">
    <source>
        <dbReference type="ARBA" id="ARBA00048639"/>
    </source>
</evidence>
<keyword evidence="6 11" id="KW-0288">FMN</keyword>
<feature type="active site" description="Nucleophile" evidence="11">
    <location>
        <position position="181"/>
    </location>
</feature>
<dbReference type="GO" id="GO:0005737">
    <property type="term" value="C:cytoplasm"/>
    <property type="evidence" value="ECO:0007669"/>
    <property type="project" value="InterPro"/>
</dbReference>
<feature type="binding site" evidence="11">
    <location>
        <position position="91"/>
    </location>
    <ligand>
        <name>FMN</name>
        <dbReference type="ChEBI" id="CHEBI:58210"/>
    </ligand>
</feature>
<feature type="binding site" evidence="11">
    <location>
        <begin position="116"/>
        <end position="120"/>
    </location>
    <ligand>
        <name>substrate</name>
    </ligand>
</feature>
<dbReference type="RefSeq" id="WP_086456007.1">
    <property type="nucleotide sequence ID" value="NZ_FXWL01000001.1"/>
</dbReference>
<gene>
    <name evidence="11" type="primary">pyrD</name>
    <name evidence="13" type="ORF">SAMN06295984_0683</name>
</gene>
<dbReference type="GO" id="GO:0044205">
    <property type="term" value="P:'de novo' UMP biosynthetic process"/>
    <property type="evidence" value="ECO:0007669"/>
    <property type="project" value="UniProtKB-UniRule"/>
</dbReference>
<dbReference type="GO" id="GO:0005886">
    <property type="term" value="C:plasma membrane"/>
    <property type="evidence" value="ECO:0007669"/>
    <property type="project" value="UniProtKB-SubCell"/>
</dbReference>
<dbReference type="UniPathway" id="UPA00070">
    <property type="reaction ID" value="UER00946"/>
</dbReference>
<comment type="pathway">
    <text evidence="3 11">Pyrimidine metabolism; UMP biosynthesis via de novo pathway; orotate from (S)-dihydroorotate (quinone route): step 1/1.</text>
</comment>
<feature type="binding site" evidence="11">
    <location>
        <begin position="318"/>
        <end position="319"/>
    </location>
    <ligand>
        <name>FMN</name>
        <dbReference type="ChEBI" id="CHEBI:58210"/>
    </ligand>
</feature>
<comment type="cofactor">
    <cofactor evidence="11">
        <name>FMN</name>
        <dbReference type="ChEBI" id="CHEBI:58210"/>
    </cofactor>
    <text evidence="11">Binds 1 FMN per subunit.</text>
</comment>
<evidence type="ECO:0000313" key="13">
    <source>
        <dbReference type="EMBL" id="SMQ62238.1"/>
    </source>
</evidence>
<evidence type="ECO:0000256" key="6">
    <source>
        <dbReference type="ARBA" id="ARBA00022643"/>
    </source>
</evidence>
<dbReference type="HAMAP" id="MF_00225">
    <property type="entry name" value="DHO_dh_type2"/>
    <property type="match status" value="1"/>
</dbReference>
<dbReference type="PROSITE" id="PS00912">
    <property type="entry name" value="DHODEHASE_2"/>
    <property type="match status" value="1"/>
</dbReference>
<feature type="binding site" evidence="11">
    <location>
        <begin position="67"/>
        <end position="71"/>
    </location>
    <ligand>
        <name>FMN</name>
        <dbReference type="ChEBI" id="CHEBI:58210"/>
    </ligand>
</feature>
<evidence type="ECO:0000256" key="9">
    <source>
        <dbReference type="ARBA" id="ARBA00023136"/>
    </source>
</evidence>
<feature type="binding site" evidence="11">
    <location>
        <position position="246"/>
    </location>
    <ligand>
        <name>FMN</name>
        <dbReference type="ChEBI" id="CHEBI:58210"/>
    </ligand>
</feature>
<dbReference type="GO" id="GO:0006207">
    <property type="term" value="P:'de novo' pyrimidine nucleobase biosynthetic process"/>
    <property type="evidence" value="ECO:0007669"/>
    <property type="project" value="UniProtKB-UniRule"/>
</dbReference>
<evidence type="ECO:0000256" key="11">
    <source>
        <dbReference type="HAMAP-Rule" id="MF_00225"/>
    </source>
</evidence>
<feature type="binding site" evidence="11">
    <location>
        <position position="183"/>
    </location>
    <ligand>
        <name>substrate</name>
    </ligand>
</feature>
<keyword evidence="7 11" id="KW-0665">Pyrimidine biosynthesis</keyword>
<keyword evidence="14" id="KW-1185">Reference proteome</keyword>
<feature type="binding site" evidence="11">
    <location>
        <position position="218"/>
    </location>
    <ligand>
        <name>FMN</name>
        <dbReference type="ChEBI" id="CHEBI:58210"/>
    </ligand>
</feature>
<evidence type="ECO:0000256" key="7">
    <source>
        <dbReference type="ARBA" id="ARBA00022975"/>
    </source>
</evidence>
<evidence type="ECO:0000256" key="2">
    <source>
        <dbReference type="ARBA" id="ARBA00004370"/>
    </source>
</evidence>
<dbReference type="AlphaFoldDB" id="A0A1Y6EHY6"/>
<dbReference type="Gene3D" id="3.20.20.70">
    <property type="entry name" value="Aldolase class I"/>
    <property type="match status" value="1"/>
</dbReference>
<dbReference type="SUPFAM" id="SSF51395">
    <property type="entry name" value="FMN-linked oxidoreductases"/>
    <property type="match status" value="1"/>
</dbReference>
<comment type="function">
    <text evidence="1 11">Catalyzes the conversion of dihydroorotate to orotate with quinone as electron acceptor.</text>
</comment>
<dbReference type="Pfam" id="PF01180">
    <property type="entry name" value="DHO_dh"/>
    <property type="match status" value="1"/>
</dbReference>
<feature type="binding site" evidence="11">
    <location>
        <position position="268"/>
    </location>
    <ligand>
        <name>FMN</name>
        <dbReference type="ChEBI" id="CHEBI:58210"/>
    </ligand>
</feature>
<dbReference type="EMBL" id="FXWL01000001">
    <property type="protein sequence ID" value="SMQ62238.1"/>
    <property type="molecule type" value="Genomic_DNA"/>
</dbReference>
<evidence type="ECO:0000256" key="3">
    <source>
        <dbReference type="ARBA" id="ARBA00005161"/>
    </source>
</evidence>
<keyword evidence="5 11" id="KW-0285">Flavoprotein</keyword>
<dbReference type="NCBIfam" id="NF003645">
    <property type="entry name" value="PRK05286.1-2"/>
    <property type="match status" value="1"/>
</dbReference>
<feature type="binding site" evidence="11">
    <location>
        <position position="147"/>
    </location>
    <ligand>
        <name>FMN</name>
        <dbReference type="ChEBI" id="CHEBI:58210"/>
    </ligand>
</feature>
<dbReference type="PANTHER" id="PTHR48109:SF4">
    <property type="entry name" value="DIHYDROOROTATE DEHYDROGENASE (QUINONE), MITOCHONDRIAL"/>
    <property type="match status" value="1"/>
</dbReference>
<dbReference type="InterPro" id="IPR005719">
    <property type="entry name" value="Dihydroorotate_DH_2"/>
</dbReference>
<feature type="domain" description="Dihydroorotate dehydrogenase catalytic" evidence="12">
    <location>
        <begin position="50"/>
        <end position="338"/>
    </location>
</feature>
<keyword evidence="11" id="KW-1003">Cell membrane</keyword>
<dbReference type="GO" id="GO:0106430">
    <property type="term" value="F:dihydroorotate dehydrogenase (quinone) activity"/>
    <property type="evidence" value="ECO:0007669"/>
    <property type="project" value="UniProtKB-EC"/>
</dbReference>
<feature type="binding site" evidence="11">
    <location>
        <begin position="247"/>
        <end position="248"/>
    </location>
    <ligand>
        <name>substrate</name>
    </ligand>
</feature>
<dbReference type="PANTHER" id="PTHR48109">
    <property type="entry name" value="DIHYDROOROTATE DEHYDROGENASE (QUINONE), MITOCHONDRIAL-RELATED"/>
    <property type="match status" value="1"/>
</dbReference>
<keyword evidence="8 11" id="KW-0560">Oxidoreductase</keyword>
<comment type="subunit">
    <text evidence="11">Monomer.</text>
</comment>
<dbReference type="InterPro" id="IPR013785">
    <property type="entry name" value="Aldolase_TIM"/>
</dbReference>
<dbReference type="NCBIfam" id="NF003652">
    <property type="entry name" value="PRK05286.2-5"/>
    <property type="match status" value="1"/>
</dbReference>
<dbReference type="EC" id="1.3.5.2" evidence="11"/>
<dbReference type="NCBIfam" id="TIGR01036">
    <property type="entry name" value="pyrD_sub2"/>
    <property type="match status" value="1"/>
</dbReference>
<evidence type="ECO:0000256" key="8">
    <source>
        <dbReference type="ARBA" id="ARBA00023002"/>
    </source>
</evidence>
<dbReference type="InterPro" id="IPR050074">
    <property type="entry name" value="DHO_dehydrogenase"/>
</dbReference>
<dbReference type="PROSITE" id="PS00911">
    <property type="entry name" value="DHODEHASE_1"/>
    <property type="match status" value="1"/>
</dbReference>
<proteinExistence type="inferred from homology"/>
<evidence type="ECO:0000259" key="12">
    <source>
        <dbReference type="Pfam" id="PF01180"/>
    </source>
</evidence>
<dbReference type="Proteomes" id="UP000194469">
    <property type="component" value="Unassembled WGS sequence"/>
</dbReference>
<comment type="subcellular location">
    <subcellularLocation>
        <location evidence="11">Cell membrane</location>
        <topology evidence="11">Peripheral membrane protein</topology>
    </subcellularLocation>
    <subcellularLocation>
        <location evidence="2">Membrane</location>
    </subcellularLocation>
</comment>
<comment type="catalytic activity">
    <reaction evidence="10 11">
        <text>(S)-dihydroorotate + a quinone = orotate + a quinol</text>
        <dbReference type="Rhea" id="RHEA:30187"/>
        <dbReference type="ChEBI" id="CHEBI:24646"/>
        <dbReference type="ChEBI" id="CHEBI:30839"/>
        <dbReference type="ChEBI" id="CHEBI:30864"/>
        <dbReference type="ChEBI" id="CHEBI:132124"/>
        <dbReference type="EC" id="1.3.5.2"/>
    </reaction>
</comment>
<feature type="binding site" evidence="11">
    <location>
        <position position="178"/>
    </location>
    <ligand>
        <name>FMN</name>
        <dbReference type="ChEBI" id="CHEBI:58210"/>
    </ligand>
</feature>
<comment type="similarity">
    <text evidence="4 11">Belongs to the dihydroorotate dehydrogenase family. Type 2 subfamily.</text>
</comment>
<dbReference type="CDD" id="cd04738">
    <property type="entry name" value="DHOD_2_like"/>
    <property type="match status" value="1"/>
</dbReference>
<keyword evidence="9 11" id="KW-0472">Membrane</keyword>
<accession>A0A1Y6EHY6</accession>